<dbReference type="Proteomes" id="UP000053593">
    <property type="component" value="Unassembled WGS sequence"/>
</dbReference>
<sequence>MEKEILTTPANGQQLLCSFGECSSPITFNQYSTDMINVLLYLQSLNESQCTEDHKGSLIFLSIYCSIHKVAWLLEQPDPVQNPQVFSYGDFGDELAWNIEDHYVFTSTSAIELVHCDEAGPRAREYLLVIKLIFSLLVNSFQSALTDISNVTTSQKLDNQLVKGASPQDLLKLQEEAPFLEEAINYQEDLWLPDLQEGQPNNSSTQVLHFLDAVTGWLTACSVLWDTIEDKYFQDLKFYCLSPGAPHHQLDIPMTAAFLWDIYPGKWQFDANTISTKINEAAVCAKCHAEAALMSKYLLVESCEFLGGQVMEIWVGVCKKLCLLCLALVQAVNEAGQLCIHISAGSHGTVFAWIPPEDVPKNIMDKLYINLQQLKSHLKVSHTQQSSSVSIEVKLELPKSVFVEDLQDALEKAALEHQWGLVVVPIFASASY</sequence>
<keyword evidence="2" id="KW-1185">Reference proteome</keyword>
<gene>
    <name evidence="1" type="ORF">GYMLUDRAFT_62931</name>
</gene>
<dbReference type="EMBL" id="KN834813">
    <property type="protein sequence ID" value="KIK54707.1"/>
    <property type="molecule type" value="Genomic_DNA"/>
</dbReference>
<dbReference type="HOGENOM" id="CLU_634695_0_0_1"/>
<evidence type="ECO:0000313" key="1">
    <source>
        <dbReference type="EMBL" id="KIK54707.1"/>
    </source>
</evidence>
<evidence type="ECO:0000313" key="2">
    <source>
        <dbReference type="Proteomes" id="UP000053593"/>
    </source>
</evidence>
<proteinExistence type="predicted"/>
<protein>
    <submittedName>
        <fullName evidence="1">Uncharacterized protein</fullName>
    </submittedName>
</protein>
<reference evidence="1 2" key="1">
    <citation type="submission" date="2014-04" db="EMBL/GenBank/DDBJ databases">
        <title>Evolutionary Origins and Diversification of the Mycorrhizal Mutualists.</title>
        <authorList>
            <consortium name="DOE Joint Genome Institute"/>
            <consortium name="Mycorrhizal Genomics Consortium"/>
            <person name="Kohler A."/>
            <person name="Kuo A."/>
            <person name="Nagy L.G."/>
            <person name="Floudas D."/>
            <person name="Copeland A."/>
            <person name="Barry K.W."/>
            <person name="Cichocki N."/>
            <person name="Veneault-Fourrey C."/>
            <person name="LaButti K."/>
            <person name="Lindquist E.A."/>
            <person name="Lipzen A."/>
            <person name="Lundell T."/>
            <person name="Morin E."/>
            <person name="Murat C."/>
            <person name="Riley R."/>
            <person name="Ohm R."/>
            <person name="Sun H."/>
            <person name="Tunlid A."/>
            <person name="Henrissat B."/>
            <person name="Grigoriev I.V."/>
            <person name="Hibbett D.S."/>
            <person name="Martin F."/>
        </authorList>
    </citation>
    <scope>NUCLEOTIDE SEQUENCE [LARGE SCALE GENOMIC DNA]</scope>
    <source>
        <strain evidence="1 2">FD-317 M1</strain>
    </source>
</reference>
<dbReference type="AlphaFoldDB" id="A0A0D0C9P0"/>
<organism evidence="1 2">
    <name type="scientific">Collybiopsis luxurians FD-317 M1</name>
    <dbReference type="NCBI Taxonomy" id="944289"/>
    <lineage>
        <taxon>Eukaryota</taxon>
        <taxon>Fungi</taxon>
        <taxon>Dikarya</taxon>
        <taxon>Basidiomycota</taxon>
        <taxon>Agaricomycotina</taxon>
        <taxon>Agaricomycetes</taxon>
        <taxon>Agaricomycetidae</taxon>
        <taxon>Agaricales</taxon>
        <taxon>Marasmiineae</taxon>
        <taxon>Omphalotaceae</taxon>
        <taxon>Collybiopsis</taxon>
        <taxon>Collybiopsis luxurians</taxon>
    </lineage>
</organism>
<accession>A0A0D0C9P0</accession>
<name>A0A0D0C9P0_9AGAR</name>